<organism evidence="1 2">
    <name type="scientific">Trichoderma ghanense</name>
    <dbReference type="NCBI Taxonomy" id="65468"/>
    <lineage>
        <taxon>Eukaryota</taxon>
        <taxon>Fungi</taxon>
        <taxon>Dikarya</taxon>
        <taxon>Ascomycota</taxon>
        <taxon>Pezizomycotina</taxon>
        <taxon>Sordariomycetes</taxon>
        <taxon>Hypocreomycetidae</taxon>
        <taxon>Hypocreales</taxon>
        <taxon>Hypocreaceae</taxon>
        <taxon>Trichoderma</taxon>
    </lineage>
</organism>
<sequence length="124" mass="13940">MESASGRGPWPAKPITRPLLLHRAQRGDPVAVFSFRTVGFCLLPGPMILCYASTSPYLSEVQPSVGVCSHALLLAKNILRRCLTRPALICHFAENAWQRLHTMIHRGKGFWEVGWSLMVRLQCR</sequence>
<proteinExistence type="predicted"/>
<comment type="caution">
    <text evidence="1">The sequence shown here is derived from an EMBL/GenBank/DDBJ whole genome shotgun (WGS) entry which is preliminary data.</text>
</comment>
<accession>A0ABY2H8X4</accession>
<keyword evidence="2" id="KW-1185">Reference proteome</keyword>
<dbReference type="RefSeq" id="XP_073560899.1">
    <property type="nucleotide sequence ID" value="XM_073700377.1"/>
</dbReference>
<protein>
    <submittedName>
        <fullName evidence="1">Uncharacterized protein</fullName>
    </submittedName>
</protein>
<dbReference type="GeneID" id="300574827"/>
<evidence type="ECO:0000313" key="1">
    <source>
        <dbReference type="EMBL" id="TFB04698.1"/>
    </source>
</evidence>
<gene>
    <name evidence="1" type="ORF">CCMA1212_003013</name>
</gene>
<evidence type="ECO:0000313" key="2">
    <source>
        <dbReference type="Proteomes" id="UP001642720"/>
    </source>
</evidence>
<dbReference type="Proteomes" id="UP001642720">
    <property type="component" value="Unassembled WGS sequence"/>
</dbReference>
<reference evidence="1 2" key="1">
    <citation type="submission" date="2018-01" db="EMBL/GenBank/DDBJ databases">
        <title>Genome characterization of the sugarcane-associated fungus Trichoderma ghanense CCMA-1212 and their application in lignocelulose bioconversion.</title>
        <authorList>
            <person name="Steindorff A.S."/>
            <person name="Mendes T.D."/>
            <person name="Vilela E.S.D."/>
            <person name="Rodrigues D.S."/>
            <person name="Formighieri E.F."/>
            <person name="Melo I.S."/>
            <person name="Favaro L.C.L."/>
        </authorList>
    </citation>
    <scope>NUCLEOTIDE SEQUENCE [LARGE SCALE GENOMIC DNA]</scope>
    <source>
        <strain evidence="1 2">CCMA-1212</strain>
    </source>
</reference>
<dbReference type="EMBL" id="PPTA01000003">
    <property type="protein sequence ID" value="TFB04698.1"/>
    <property type="molecule type" value="Genomic_DNA"/>
</dbReference>
<name>A0ABY2H8X4_9HYPO</name>